<gene>
    <name evidence="3" type="ORF">CLV25_10733</name>
</gene>
<keyword evidence="4" id="KW-1185">Reference proteome</keyword>
<feature type="signal peptide" evidence="1">
    <location>
        <begin position="1"/>
        <end position="26"/>
    </location>
</feature>
<dbReference type="GO" id="GO:0009279">
    <property type="term" value="C:cell outer membrane"/>
    <property type="evidence" value="ECO:0007669"/>
    <property type="project" value="TreeGrafter"/>
</dbReference>
<reference evidence="3 4" key="1">
    <citation type="submission" date="2019-03" db="EMBL/GenBank/DDBJ databases">
        <title>Genomic Encyclopedia of Archaeal and Bacterial Type Strains, Phase II (KMG-II): from individual species to whole genera.</title>
        <authorList>
            <person name="Goeker M."/>
        </authorList>
    </citation>
    <scope>NUCLEOTIDE SEQUENCE [LARGE SCALE GENOMIC DNA]</scope>
    <source>
        <strain evidence="3 4">RL-C</strain>
    </source>
</reference>
<dbReference type="EMBL" id="SLWB01000007">
    <property type="protein sequence ID" value="TCN67574.1"/>
    <property type="molecule type" value="Genomic_DNA"/>
</dbReference>
<dbReference type="PANTHER" id="PTHR30189">
    <property type="entry name" value="LPS-ASSEMBLY PROTEIN"/>
    <property type="match status" value="1"/>
</dbReference>
<dbReference type="InterPro" id="IPR045659">
    <property type="entry name" value="LptD_2"/>
</dbReference>
<proteinExistence type="predicted"/>
<dbReference type="Proteomes" id="UP000294830">
    <property type="component" value="Unassembled WGS sequence"/>
</dbReference>
<dbReference type="Pfam" id="PF19838">
    <property type="entry name" value="LptD_2"/>
    <property type="match status" value="1"/>
</dbReference>
<dbReference type="OrthoDB" id="9802320at2"/>
<name>A0A4R2EM87_9BACT</name>
<evidence type="ECO:0000259" key="2">
    <source>
        <dbReference type="Pfam" id="PF19838"/>
    </source>
</evidence>
<evidence type="ECO:0000313" key="4">
    <source>
        <dbReference type="Proteomes" id="UP000294830"/>
    </source>
</evidence>
<evidence type="ECO:0000256" key="1">
    <source>
        <dbReference type="SAM" id="SignalP"/>
    </source>
</evidence>
<dbReference type="RefSeq" id="WP_131839214.1">
    <property type="nucleotide sequence ID" value="NZ_SLWB01000007.1"/>
</dbReference>
<dbReference type="GO" id="GO:1990351">
    <property type="term" value="C:transporter complex"/>
    <property type="evidence" value="ECO:0007669"/>
    <property type="project" value="TreeGrafter"/>
</dbReference>
<feature type="domain" description="LPS-assembly protein LptD central" evidence="2">
    <location>
        <begin position="205"/>
        <end position="675"/>
    </location>
</feature>
<dbReference type="PANTHER" id="PTHR30189:SF1">
    <property type="entry name" value="LPS-ASSEMBLY PROTEIN LPTD"/>
    <property type="match status" value="1"/>
</dbReference>
<keyword evidence="1" id="KW-0732">Signal</keyword>
<organism evidence="3 4">
    <name type="scientific">Acetobacteroides hydrogenigenes</name>
    <dbReference type="NCBI Taxonomy" id="979970"/>
    <lineage>
        <taxon>Bacteria</taxon>
        <taxon>Pseudomonadati</taxon>
        <taxon>Bacteroidota</taxon>
        <taxon>Bacteroidia</taxon>
        <taxon>Bacteroidales</taxon>
        <taxon>Rikenellaceae</taxon>
        <taxon>Acetobacteroides</taxon>
    </lineage>
</organism>
<evidence type="ECO:0000313" key="3">
    <source>
        <dbReference type="EMBL" id="TCN67574.1"/>
    </source>
</evidence>
<comment type="caution">
    <text evidence="3">The sequence shown here is derived from an EMBL/GenBank/DDBJ whole genome shotgun (WGS) entry which is preliminary data.</text>
</comment>
<dbReference type="InterPro" id="IPR050218">
    <property type="entry name" value="LptD"/>
</dbReference>
<dbReference type="AlphaFoldDB" id="A0A4R2EM87"/>
<feature type="chain" id="PRO_5020582577" evidence="1">
    <location>
        <begin position="27"/>
        <end position="859"/>
    </location>
</feature>
<sequence length="859" mass="97007">MSRTTLNSVRKLAFALVLLPSIYAASGITVEKPITYRASVGADTTSADTASKKKEEIDDPIYSNSEDSIAYNFKDKKMSLYGKAKVKYQKSQLDANFIELNTTNKVVFAKGTPDSTGRLAGKPVFTDNGETFNMETIFYNFNTKKAKITNIVTEQEEGYLHSSITKKMPDNSINIASGKFTTCEHEHPHYYLNVSKAKVIPNNRIVVGPSNLVIEDVPLPLFIPFGFFPNTKGRASGVLLPTYGEERTRGFYIGDGGYYFGINDLWDLELRGSIYTLGSWQASATTRYNKRYHYSGSFKFQVMHNVIGDKGSTDYFKSNDYTFNWSHTQDPKAHPGTTLSASVNFSTSGARYFTYQSPKQNLSTSASSSISYAKSWTDKPFNLSVGLTHSQNNTDSVYTFGLPTLSFNVNRIQPFLRKKNTDGKVRWYERFGLSYSGELNNQLTIKERDLFDGNFKNKFKNGIRHSVPLSYNFNLFNYLNFSPSASYNERWYFSTIQKRWNNSAKRLEIDTVKGFKRAYDYNFGVGTSTTLYGMFTFKKGKAIQAIRHKITPSISYSYTPDFANPKYGFFKSVQTDTLGHTQRYSIFEQGIYGGPSAGNSSALSFSLGNNLEMKVRSKKDTLTGYRKIKILENLSFSGSYNFLADSMKLSNISFNGNTQLFEKLSVSFGGTFSPYAIAPNGQITKEYLYHKDKKLARLTNFSFTLDWSLSGAESNNVNTANASQNPIVSQRSIEAGMPAYIPYANFNVPWDIRFGYTFNYSKPGKLSTTSQILNTSGNIRITPKWAINASSGYDFTMKNVSFTQIGITRDLHCWTMSFSWIPIGQFQSWNFSINVTKGALRDALKYKKNESYIDRQYGY</sequence>
<protein>
    <submittedName>
        <fullName evidence="3">Lipopolysaccharide assembly outer membrane protein LptD (OstA)</fullName>
    </submittedName>
</protein>
<accession>A0A4R2EM87</accession>